<evidence type="ECO:0000256" key="17">
    <source>
        <dbReference type="RuleBase" id="RU365016"/>
    </source>
</evidence>
<keyword evidence="14" id="KW-0520">NAD</keyword>
<dbReference type="NCBIfam" id="TIGR01421">
    <property type="entry name" value="gluta_reduc_1"/>
    <property type="match status" value="1"/>
</dbReference>
<dbReference type="InterPro" id="IPR012999">
    <property type="entry name" value="Pyr_OxRdtase_I_AS"/>
</dbReference>
<evidence type="ECO:0000256" key="14">
    <source>
        <dbReference type="PIRSR" id="PIRSR000350-3"/>
    </source>
</evidence>
<dbReference type="InterPro" id="IPR001100">
    <property type="entry name" value="Pyr_nuc-diS_OxRdtase"/>
</dbReference>
<evidence type="ECO:0000256" key="8">
    <source>
        <dbReference type="ARBA" id="ARBA00022857"/>
    </source>
</evidence>
<dbReference type="InterPro" id="IPR006322">
    <property type="entry name" value="Glutathione_Rdtase_euk/bac"/>
</dbReference>
<dbReference type="OrthoDB" id="5956163at2759"/>
<evidence type="ECO:0000256" key="5">
    <source>
        <dbReference type="ARBA" id="ARBA00022490"/>
    </source>
</evidence>
<keyword evidence="21" id="KW-1185">Reference proteome</keyword>
<proteinExistence type="inferred from homology"/>
<keyword evidence="14" id="KW-0547">Nucleotide-binding</keyword>
<feature type="binding site" evidence="14">
    <location>
        <begin position="187"/>
        <end position="194"/>
    </location>
    <ligand>
        <name>NAD(+)</name>
        <dbReference type="ChEBI" id="CHEBI:57540"/>
    </ligand>
</feature>
<evidence type="ECO:0000256" key="15">
    <source>
        <dbReference type="PIRSR" id="PIRSR000350-4"/>
    </source>
</evidence>
<dbReference type="EC" id="1.8.1.7" evidence="3 17"/>
<name>A0A2J6TDU9_9HELO</name>
<dbReference type="InParanoid" id="A0A2J6TDU9"/>
<dbReference type="InterPro" id="IPR016156">
    <property type="entry name" value="FAD/NAD-linked_Rdtase_dimer_sf"/>
</dbReference>
<dbReference type="GO" id="GO:0034599">
    <property type="term" value="P:cellular response to oxidative stress"/>
    <property type="evidence" value="ECO:0007669"/>
    <property type="project" value="TreeGrafter"/>
</dbReference>
<sequence length="474" mass="51344">MAPISTEPEEFEYIVIGGGSGGSGTARRAAGWYGKKTLLIENGISGGCCVNVGCVPKKITWNFASMAEALRDSTHYGFATPANIPFDFASFKAKRDANILSLNRAYESNWSREGITLVHGTAQFVSPKTLSVSLEDGSGEKTFKAEHICIATGGYPIVPGIEGAELGITNEGFFALEKLPKKIAIVGAGYIAVEMAGMLNAIGVEVHMFIRGDKFLRSFDPTISETMTARYESVGVKIHRGYKEFERVEKVSVEGGEKVLRLVMNGGESMEVNELLWAVGRSPEIASLELEMVGVKTDGKGYVVVDKFQNTSVEGIYALGDVTGQLELTPVAIAAGRHLSNRLFGPPHLSHSYLPYENIPTVVFAHPEVGTIGLTEPQAISKFGTSNIKVYHTKFTNMFYVPFPEEEKKRNPTEFKIVCEGTEERVVGLHLIGLGVGEMLQGFAVAIKMGATKNDFDATVAIHPTSAEEVVTMR</sequence>
<keyword evidence="8 17" id="KW-0521">NADP</keyword>
<evidence type="ECO:0000256" key="12">
    <source>
        <dbReference type="ARBA" id="ARBA00056905"/>
    </source>
</evidence>
<keyword evidence="5 17" id="KW-0963">Cytoplasm</keyword>
<evidence type="ECO:0000313" key="20">
    <source>
        <dbReference type="EMBL" id="PMD61197.1"/>
    </source>
</evidence>
<evidence type="ECO:0000256" key="7">
    <source>
        <dbReference type="ARBA" id="ARBA00022827"/>
    </source>
</evidence>
<feature type="binding site" evidence="14">
    <location>
        <position position="321"/>
    </location>
    <ligand>
        <name>FAD</name>
        <dbReference type="ChEBI" id="CHEBI:57692"/>
    </ligand>
</feature>
<dbReference type="NCBIfam" id="NF004776">
    <property type="entry name" value="PRK06116.1"/>
    <property type="match status" value="1"/>
</dbReference>
<dbReference type="STRING" id="1095630.A0A2J6TDU9"/>
<dbReference type="InterPro" id="IPR036188">
    <property type="entry name" value="FAD/NAD-bd_sf"/>
</dbReference>
<dbReference type="GO" id="GO:0050660">
    <property type="term" value="F:flavin adenine dinucleotide binding"/>
    <property type="evidence" value="ECO:0007669"/>
    <property type="project" value="InterPro"/>
</dbReference>
<dbReference type="PANTHER" id="PTHR42737">
    <property type="entry name" value="GLUTATHIONE REDUCTASE"/>
    <property type="match status" value="1"/>
</dbReference>
<keyword evidence="9 16" id="KW-0560">Oxidoreductase</keyword>
<dbReference type="Pfam" id="PF07992">
    <property type="entry name" value="Pyr_redox_2"/>
    <property type="match status" value="1"/>
</dbReference>
<keyword evidence="6 16" id="KW-0285">Flavoprotein</keyword>
<dbReference type="InterPro" id="IPR023753">
    <property type="entry name" value="FAD/NAD-binding_dom"/>
</dbReference>
<organism evidence="20 21">
    <name type="scientific">Hyaloscypha bicolor E</name>
    <dbReference type="NCBI Taxonomy" id="1095630"/>
    <lineage>
        <taxon>Eukaryota</taxon>
        <taxon>Fungi</taxon>
        <taxon>Dikarya</taxon>
        <taxon>Ascomycota</taxon>
        <taxon>Pezizomycotina</taxon>
        <taxon>Leotiomycetes</taxon>
        <taxon>Helotiales</taxon>
        <taxon>Hyaloscyphaceae</taxon>
        <taxon>Hyaloscypha</taxon>
        <taxon>Hyaloscypha bicolor</taxon>
    </lineage>
</organism>
<evidence type="ECO:0000259" key="19">
    <source>
        <dbReference type="Pfam" id="PF07992"/>
    </source>
</evidence>
<dbReference type="GO" id="GO:0005829">
    <property type="term" value="C:cytosol"/>
    <property type="evidence" value="ECO:0007669"/>
    <property type="project" value="TreeGrafter"/>
</dbReference>
<keyword evidence="7 14" id="KW-0274">FAD</keyword>
<evidence type="ECO:0000256" key="3">
    <source>
        <dbReference type="ARBA" id="ARBA00012607"/>
    </source>
</evidence>
<dbReference type="PROSITE" id="PS00076">
    <property type="entry name" value="PYRIDINE_REDOX_1"/>
    <property type="match status" value="1"/>
</dbReference>
<dbReference type="SUPFAM" id="SSF55424">
    <property type="entry name" value="FAD/NAD-linked reductases, dimerisation (C-terminal) domain"/>
    <property type="match status" value="1"/>
</dbReference>
<dbReference type="PANTHER" id="PTHR42737:SF1">
    <property type="entry name" value="GLUTATHIONE REDUCTASE"/>
    <property type="match status" value="1"/>
</dbReference>
<dbReference type="Gene3D" id="3.50.50.60">
    <property type="entry name" value="FAD/NAD(P)-binding domain"/>
    <property type="match status" value="2"/>
</dbReference>
<keyword evidence="10" id="KW-1015">Disulfide bond</keyword>
<comment type="catalytic activity">
    <reaction evidence="17">
        <text>2 glutathione + NADP(+) = glutathione disulfide + NADPH + H(+)</text>
        <dbReference type="Rhea" id="RHEA:11740"/>
        <dbReference type="ChEBI" id="CHEBI:15378"/>
        <dbReference type="ChEBI" id="CHEBI:57783"/>
        <dbReference type="ChEBI" id="CHEBI:57925"/>
        <dbReference type="ChEBI" id="CHEBI:58297"/>
        <dbReference type="ChEBI" id="CHEBI:58349"/>
        <dbReference type="EC" id="1.8.1.7"/>
    </reaction>
</comment>
<keyword evidence="11 16" id="KW-0676">Redox-active center</keyword>
<evidence type="ECO:0000256" key="2">
    <source>
        <dbReference type="ARBA" id="ARBA00007532"/>
    </source>
</evidence>
<feature type="disulfide bond" description="Redox-active" evidence="15">
    <location>
        <begin position="49"/>
        <end position="54"/>
    </location>
</feature>
<dbReference type="GO" id="GO:0045454">
    <property type="term" value="P:cell redox homeostasis"/>
    <property type="evidence" value="ECO:0007669"/>
    <property type="project" value="InterPro"/>
</dbReference>
<feature type="domain" description="FAD/NAD(P)-binding" evidence="19">
    <location>
        <begin position="12"/>
        <end position="336"/>
    </location>
</feature>
<dbReference type="AlphaFoldDB" id="A0A2J6TDU9"/>
<dbReference type="PIRSF" id="PIRSF000350">
    <property type="entry name" value="Mercury_reductase_MerA"/>
    <property type="match status" value="1"/>
</dbReference>
<comment type="subcellular location">
    <subcellularLocation>
        <location evidence="1 17">Cytoplasm</location>
    </subcellularLocation>
</comment>
<comment type="cofactor">
    <cofactor evidence="14">
        <name>FAD</name>
        <dbReference type="ChEBI" id="CHEBI:57692"/>
    </cofactor>
    <text evidence="14">Binds 1 FAD per subunit.</text>
</comment>
<dbReference type="FunFam" id="3.30.390.30:FF:000003">
    <property type="entry name" value="Glutathione reductase"/>
    <property type="match status" value="1"/>
</dbReference>
<comment type="function">
    <text evidence="12 17">Catalyzes the reduction of glutathione disulfide (GSSG) to reduced glutathione (GSH). Constitutes the major mechanism to maintain a high GSH:GSSG ratio in the cytosol.</text>
</comment>
<dbReference type="SUPFAM" id="SSF51905">
    <property type="entry name" value="FAD/NAD(P)-binding domain"/>
    <property type="match status" value="1"/>
</dbReference>
<dbReference type="RefSeq" id="XP_024738101.1">
    <property type="nucleotide sequence ID" value="XM_024872224.1"/>
</dbReference>
<dbReference type="Pfam" id="PF02852">
    <property type="entry name" value="Pyr_redox_dim"/>
    <property type="match status" value="1"/>
</dbReference>
<evidence type="ECO:0000256" key="6">
    <source>
        <dbReference type="ARBA" id="ARBA00022630"/>
    </source>
</evidence>
<dbReference type="InterPro" id="IPR046952">
    <property type="entry name" value="GSHR/TRXR-like"/>
</dbReference>
<dbReference type="Proteomes" id="UP000235371">
    <property type="component" value="Unassembled WGS sequence"/>
</dbReference>
<dbReference type="Gene3D" id="3.30.390.30">
    <property type="match status" value="1"/>
</dbReference>
<dbReference type="GO" id="GO:0005739">
    <property type="term" value="C:mitochondrion"/>
    <property type="evidence" value="ECO:0007669"/>
    <property type="project" value="TreeGrafter"/>
</dbReference>
<evidence type="ECO:0000256" key="16">
    <source>
        <dbReference type="RuleBase" id="RU003691"/>
    </source>
</evidence>
<dbReference type="GO" id="GO:0050661">
    <property type="term" value="F:NADP binding"/>
    <property type="evidence" value="ECO:0007669"/>
    <property type="project" value="InterPro"/>
</dbReference>
<dbReference type="GO" id="GO:0006749">
    <property type="term" value="P:glutathione metabolic process"/>
    <property type="evidence" value="ECO:0007669"/>
    <property type="project" value="InterPro"/>
</dbReference>
<dbReference type="PRINTS" id="PR00411">
    <property type="entry name" value="PNDRDTASEI"/>
</dbReference>
<dbReference type="InterPro" id="IPR004099">
    <property type="entry name" value="Pyr_nucl-diS_OxRdtase_dimer"/>
</dbReference>
<evidence type="ECO:0000256" key="1">
    <source>
        <dbReference type="ARBA" id="ARBA00004496"/>
    </source>
</evidence>
<comment type="similarity">
    <text evidence="2 16">Belongs to the class-I pyridine nucleotide-disulfide oxidoreductase family.</text>
</comment>
<evidence type="ECO:0000256" key="9">
    <source>
        <dbReference type="ARBA" id="ARBA00023002"/>
    </source>
</evidence>
<gene>
    <name evidence="20" type="ORF">K444DRAFT_365563</name>
</gene>
<evidence type="ECO:0000256" key="10">
    <source>
        <dbReference type="ARBA" id="ARBA00023157"/>
    </source>
</evidence>
<protein>
    <recommendedName>
        <fullName evidence="4 17">Glutathione reductase</fullName>
        <ecNumber evidence="3 17">1.8.1.7</ecNumber>
    </recommendedName>
</protein>
<evidence type="ECO:0000259" key="18">
    <source>
        <dbReference type="Pfam" id="PF02852"/>
    </source>
</evidence>
<feature type="domain" description="Pyridine nucleotide-disulphide oxidoreductase dimerisation" evidence="18">
    <location>
        <begin position="359"/>
        <end position="473"/>
    </location>
</feature>
<feature type="binding site" evidence="14">
    <location>
        <position position="280"/>
    </location>
    <ligand>
        <name>NAD(+)</name>
        <dbReference type="ChEBI" id="CHEBI:57540"/>
    </ligand>
</feature>
<reference evidence="20 21" key="1">
    <citation type="submission" date="2016-04" db="EMBL/GenBank/DDBJ databases">
        <title>A degradative enzymes factory behind the ericoid mycorrhizal symbiosis.</title>
        <authorList>
            <consortium name="DOE Joint Genome Institute"/>
            <person name="Martino E."/>
            <person name="Morin E."/>
            <person name="Grelet G."/>
            <person name="Kuo A."/>
            <person name="Kohler A."/>
            <person name="Daghino S."/>
            <person name="Barry K."/>
            <person name="Choi C."/>
            <person name="Cichocki N."/>
            <person name="Clum A."/>
            <person name="Copeland A."/>
            <person name="Hainaut M."/>
            <person name="Haridas S."/>
            <person name="Labutti K."/>
            <person name="Lindquist E."/>
            <person name="Lipzen A."/>
            <person name="Khouja H.-R."/>
            <person name="Murat C."/>
            <person name="Ohm R."/>
            <person name="Olson A."/>
            <person name="Spatafora J."/>
            <person name="Veneault-Fourrey C."/>
            <person name="Henrissat B."/>
            <person name="Grigoriev I."/>
            <person name="Martin F."/>
            <person name="Perotto S."/>
        </authorList>
    </citation>
    <scope>NUCLEOTIDE SEQUENCE [LARGE SCALE GENOMIC DNA]</scope>
    <source>
        <strain evidence="20 21">E</strain>
    </source>
</reference>
<feature type="active site" description="Proton acceptor" evidence="13">
    <location>
        <position position="463"/>
    </location>
</feature>
<evidence type="ECO:0000313" key="21">
    <source>
        <dbReference type="Proteomes" id="UP000235371"/>
    </source>
</evidence>
<evidence type="ECO:0000256" key="13">
    <source>
        <dbReference type="PIRSR" id="PIRSR000350-2"/>
    </source>
</evidence>
<dbReference type="FunFam" id="3.50.50.60:FF:000141">
    <property type="entry name" value="Glutathione reductase"/>
    <property type="match status" value="1"/>
</dbReference>
<dbReference type="PRINTS" id="PR00368">
    <property type="entry name" value="FADPNR"/>
</dbReference>
<dbReference type="GO" id="GO:0004362">
    <property type="term" value="F:glutathione-disulfide reductase (NADPH) activity"/>
    <property type="evidence" value="ECO:0007669"/>
    <property type="project" value="UniProtKB-EC"/>
</dbReference>
<dbReference type="EMBL" id="KZ613786">
    <property type="protein sequence ID" value="PMD61197.1"/>
    <property type="molecule type" value="Genomic_DNA"/>
</dbReference>
<evidence type="ECO:0000256" key="11">
    <source>
        <dbReference type="ARBA" id="ARBA00023284"/>
    </source>
</evidence>
<accession>A0A2J6TDU9</accession>
<evidence type="ECO:0000256" key="4">
    <source>
        <dbReference type="ARBA" id="ARBA00017111"/>
    </source>
</evidence>
<feature type="binding site" evidence="14">
    <location>
        <position position="58"/>
    </location>
    <ligand>
        <name>FAD</name>
        <dbReference type="ChEBI" id="CHEBI:57692"/>
    </ligand>
</feature>
<dbReference type="GeneID" id="36580305"/>